<dbReference type="CDD" id="cd01516">
    <property type="entry name" value="FBPase_glpX"/>
    <property type="match status" value="1"/>
</dbReference>
<evidence type="ECO:0000256" key="7">
    <source>
        <dbReference type="ARBA" id="ARBA00023277"/>
    </source>
</evidence>
<evidence type="ECO:0000313" key="9">
    <source>
        <dbReference type="EMBL" id="MDT0398130.1"/>
    </source>
</evidence>
<evidence type="ECO:0000256" key="6">
    <source>
        <dbReference type="ARBA" id="ARBA00023211"/>
    </source>
</evidence>
<keyword evidence="5 9" id="KW-0378">Hydrolase</keyword>
<dbReference type="InterPro" id="IPR004464">
    <property type="entry name" value="FBPase_class-2/SBPase"/>
</dbReference>
<dbReference type="EMBL" id="JAVRFA010000044">
    <property type="protein sequence ID" value="MDT0398130.1"/>
    <property type="molecule type" value="Genomic_DNA"/>
</dbReference>
<evidence type="ECO:0000256" key="8">
    <source>
        <dbReference type="PIRNR" id="PIRNR004532"/>
    </source>
</evidence>
<keyword evidence="4" id="KW-0479">Metal-binding</keyword>
<keyword evidence="7 8" id="KW-0119">Carbohydrate metabolism</keyword>
<dbReference type="PIRSF" id="PIRSF004532">
    <property type="entry name" value="GlpX"/>
    <property type="match status" value="1"/>
</dbReference>
<evidence type="ECO:0000256" key="1">
    <source>
        <dbReference type="ARBA" id="ARBA00001273"/>
    </source>
</evidence>
<reference evidence="10" key="1">
    <citation type="submission" date="2023-07" db="EMBL/GenBank/DDBJ databases">
        <title>30 novel species of actinomycetes from the DSMZ collection.</title>
        <authorList>
            <person name="Nouioui I."/>
        </authorList>
    </citation>
    <scope>NUCLEOTIDE SEQUENCE [LARGE SCALE GENOMIC DNA]</scope>
    <source>
        <strain evidence="10">DSM 41636</strain>
    </source>
</reference>
<comment type="pathway">
    <text evidence="2">Carbohydrate biosynthesis; gluconeogenesis.</text>
</comment>
<name>A0ABU2Q531_9ACTN</name>
<dbReference type="GO" id="GO:0042132">
    <property type="term" value="F:fructose 1,6-bisphosphate 1-phosphatase activity"/>
    <property type="evidence" value="ECO:0007669"/>
    <property type="project" value="UniProtKB-EC"/>
</dbReference>
<dbReference type="NCBIfam" id="TIGR00330">
    <property type="entry name" value="glpX"/>
    <property type="match status" value="1"/>
</dbReference>
<dbReference type="Proteomes" id="UP001183881">
    <property type="component" value="Unassembled WGS sequence"/>
</dbReference>
<dbReference type="PANTHER" id="PTHR30447">
    <property type="entry name" value="FRUCTOSE-1,6-BISPHOSPHATASE CLASS 2"/>
    <property type="match status" value="1"/>
</dbReference>
<protein>
    <recommendedName>
        <fullName evidence="8">Fructose-1,6-bisphosphatase</fullName>
    </recommendedName>
</protein>
<keyword evidence="6" id="KW-0464">Manganese</keyword>
<evidence type="ECO:0000256" key="4">
    <source>
        <dbReference type="ARBA" id="ARBA00022723"/>
    </source>
</evidence>
<dbReference type="PANTHER" id="PTHR30447:SF0">
    <property type="entry name" value="FRUCTOSE-1,6-BISPHOSPHATASE 1 CLASS 2-RELATED"/>
    <property type="match status" value="1"/>
</dbReference>
<comment type="catalytic activity">
    <reaction evidence="1">
        <text>beta-D-fructose 1,6-bisphosphate + H2O = beta-D-fructose 6-phosphate + phosphate</text>
        <dbReference type="Rhea" id="RHEA:11064"/>
        <dbReference type="ChEBI" id="CHEBI:15377"/>
        <dbReference type="ChEBI" id="CHEBI:32966"/>
        <dbReference type="ChEBI" id="CHEBI:43474"/>
        <dbReference type="ChEBI" id="CHEBI:57634"/>
        <dbReference type="EC" id="3.1.3.11"/>
    </reaction>
</comment>
<dbReference type="SUPFAM" id="SSF56655">
    <property type="entry name" value="Carbohydrate phosphatase"/>
    <property type="match status" value="1"/>
</dbReference>
<evidence type="ECO:0000256" key="3">
    <source>
        <dbReference type="ARBA" id="ARBA00008989"/>
    </source>
</evidence>
<evidence type="ECO:0000256" key="5">
    <source>
        <dbReference type="ARBA" id="ARBA00022801"/>
    </source>
</evidence>
<comment type="caution">
    <text evidence="9">The sequence shown here is derived from an EMBL/GenBank/DDBJ whole genome shotgun (WGS) entry which is preliminary data.</text>
</comment>
<evidence type="ECO:0000313" key="10">
    <source>
        <dbReference type="Proteomes" id="UP001183881"/>
    </source>
</evidence>
<accession>A0ABU2Q531</accession>
<dbReference type="Pfam" id="PF03320">
    <property type="entry name" value="FBPase_glpX"/>
    <property type="match status" value="1"/>
</dbReference>
<gene>
    <name evidence="9" type="primary">glpX</name>
    <name evidence="9" type="ORF">RM705_26025</name>
</gene>
<dbReference type="RefSeq" id="WP_311646896.1">
    <property type="nucleotide sequence ID" value="NZ_JAVRFA010000044.1"/>
</dbReference>
<comment type="similarity">
    <text evidence="3 8">Belongs to the FBPase class 2 family.</text>
</comment>
<sequence length="344" mass="36675">MTEHHHLPSELDVPSEAPDRNLALELVRVTEAAAMAAGRWVGRGDKNGADGAAVRAMRTLVSTVSMNGVVVIGEGEKDEAPMLFNGERVGDGTGPECDIAVDPIDGTTLTAKGMTNAIAVLAAAERGSMFDPSAVFYMDKLVTGPEAADFVDINAPVNVNIRRVAKAKRVTPEDVTVVILDRPRHEGIIKEIRETGARIKLISDGDVAGSILALREGTGIDLLLGIGGTPEGIISACAVKCLGGTIQGKLWPKDEEERQRALDAGHDLGRVLTTDDLVAGENVFFVATGITDGELLRGVRYRPETATTDSIVMRSKSGTVRRIDSEHRLSKLRAYSAVDFDRAK</sequence>
<evidence type="ECO:0000256" key="2">
    <source>
        <dbReference type="ARBA" id="ARBA00004742"/>
    </source>
</evidence>
<organism evidence="9 10">
    <name type="scientific">Streptomyces edwardsiae</name>
    <dbReference type="NCBI Taxonomy" id="3075527"/>
    <lineage>
        <taxon>Bacteria</taxon>
        <taxon>Bacillati</taxon>
        <taxon>Actinomycetota</taxon>
        <taxon>Actinomycetes</taxon>
        <taxon>Kitasatosporales</taxon>
        <taxon>Streptomycetaceae</taxon>
        <taxon>Streptomyces</taxon>
    </lineage>
</organism>
<dbReference type="Gene3D" id="3.40.190.90">
    <property type="match status" value="1"/>
</dbReference>
<dbReference type="Gene3D" id="3.30.540.10">
    <property type="entry name" value="Fructose-1,6-Bisphosphatase, subunit A, domain 1"/>
    <property type="match status" value="1"/>
</dbReference>
<keyword evidence="10" id="KW-1185">Reference proteome</keyword>
<proteinExistence type="inferred from homology"/>